<keyword evidence="2" id="KW-0472">Membrane</keyword>
<dbReference type="AlphaFoldDB" id="A0A840VI58"/>
<proteinExistence type="predicted"/>
<feature type="region of interest" description="Disordered" evidence="1">
    <location>
        <begin position="32"/>
        <end position="68"/>
    </location>
</feature>
<evidence type="ECO:0000313" key="4">
    <source>
        <dbReference type="Proteomes" id="UP000557717"/>
    </source>
</evidence>
<sequence>MKPIGSTRLTGYGSWIGVVVLGVTLATMQVPYRQGASRPPSERSATRSGGIRERTKLAPGSSESSGCFVSAPLTSVVVLWYFGAHTIFQRRRMLPPGFR</sequence>
<feature type="transmembrane region" description="Helical" evidence="2">
    <location>
        <begin position="68"/>
        <end position="88"/>
    </location>
</feature>
<gene>
    <name evidence="3" type="ORF">HNR46_003781</name>
</gene>
<evidence type="ECO:0000256" key="1">
    <source>
        <dbReference type="SAM" id="MobiDB-lite"/>
    </source>
</evidence>
<keyword evidence="4" id="KW-1185">Reference proteome</keyword>
<keyword evidence="2" id="KW-1133">Transmembrane helix</keyword>
<evidence type="ECO:0000256" key="2">
    <source>
        <dbReference type="SAM" id="Phobius"/>
    </source>
</evidence>
<organism evidence="3 4">
    <name type="scientific">Haloferula luteola</name>
    <dbReference type="NCBI Taxonomy" id="595692"/>
    <lineage>
        <taxon>Bacteria</taxon>
        <taxon>Pseudomonadati</taxon>
        <taxon>Verrucomicrobiota</taxon>
        <taxon>Verrucomicrobiia</taxon>
        <taxon>Verrucomicrobiales</taxon>
        <taxon>Verrucomicrobiaceae</taxon>
        <taxon>Haloferula</taxon>
    </lineage>
</organism>
<dbReference type="Proteomes" id="UP000557717">
    <property type="component" value="Unassembled WGS sequence"/>
</dbReference>
<feature type="transmembrane region" description="Helical" evidence="2">
    <location>
        <begin position="12"/>
        <end position="32"/>
    </location>
</feature>
<reference evidence="3 4" key="1">
    <citation type="submission" date="2020-08" db="EMBL/GenBank/DDBJ databases">
        <title>Genomic Encyclopedia of Type Strains, Phase IV (KMG-IV): sequencing the most valuable type-strain genomes for metagenomic binning, comparative biology and taxonomic classification.</title>
        <authorList>
            <person name="Goeker M."/>
        </authorList>
    </citation>
    <scope>NUCLEOTIDE SEQUENCE [LARGE SCALE GENOMIC DNA]</scope>
    <source>
        <strain evidence="3 4">YC6886</strain>
    </source>
</reference>
<dbReference type="RefSeq" id="WP_184021505.1">
    <property type="nucleotide sequence ID" value="NZ_JACHFD010000028.1"/>
</dbReference>
<keyword evidence="2" id="KW-0812">Transmembrane</keyword>
<name>A0A840VI58_9BACT</name>
<evidence type="ECO:0000313" key="3">
    <source>
        <dbReference type="EMBL" id="MBB5353520.1"/>
    </source>
</evidence>
<dbReference type="EMBL" id="JACHFD010000028">
    <property type="protein sequence ID" value="MBB5353520.1"/>
    <property type="molecule type" value="Genomic_DNA"/>
</dbReference>
<comment type="caution">
    <text evidence="3">The sequence shown here is derived from an EMBL/GenBank/DDBJ whole genome shotgun (WGS) entry which is preliminary data.</text>
</comment>
<protein>
    <submittedName>
        <fullName evidence="3">Uncharacterized protein</fullName>
    </submittedName>
</protein>
<accession>A0A840VI58</accession>
<feature type="compositionally biased region" description="Basic and acidic residues" evidence="1">
    <location>
        <begin position="40"/>
        <end position="56"/>
    </location>
</feature>